<feature type="compositionally biased region" description="Basic and acidic residues" evidence="2">
    <location>
        <begin position="987"/>
        <end position="999"/>
    </location>
</feature>
<name>A0ABR3A510_9AGAR</name>
<dbReference type="Proteomes" id="UP001437256">
    <property type="component" value="Unassembled WGS sequence"/>
</dbReference>
<dbReference type="InterPro" id="IPR001841">
    <property type="entry name" value="Znf_RING"/>
</dbReference>
<evidence type="ECO:0000313" key="5">
    <source>
        <dbReference type="Proteomes" id="UP001437256"/>
    </source>
</evidence>
<feature type="region of interest" description="Disordered" evidence="2">
    <location>
        <begin position="979"/>
        <end position="1000"/>
    </location>
</feature>
<gene>
    <name evidence="4" type="ORF">AAF712_003959</name>
</gene>
<evidence type="ECO:0000259" key="3">
    <source>
        <dbReference type="PROSITE" id="PS50089"/>
    </source>
</evidence>
<feature type="region of interest" description="Disordered" evidence="2">
    <location>
        <begin position="547"/>
        <end position="579"/>
    </location>
</feature>
<keyword evidence="1" id="KW-0479">Metal-binding</keyword>
<protein>
    <recommendedName>
        <fullName evidence="3">RING-type domain-containing protein</fullName>
    </recommendedName>
</protein>
<keyword evidence="5" id="KW-1185">Reference proteome</keyword>
<feature type="compositionally biased region" description="Polar residues" evidence="2">
    <location>
        <begin position="569"/>
        <end position="579"/>
    </location>
</feature>
<organism evidence="4 5">
    <name type="scientific">Marasmius tenuissimus</name>
    <dbReference type="NCBI Taxonomy" id="585030"/>
    <lineage>
        <taxon>Eukaryota</taxon>
        <taxon>Fungi</taxon>
        <taxon>Dikarya</taxon>
        <taxon>Basidiomycota</taxon>
        <taxon>Agaricomycotina</taxon>
        <taxon>Agaricomycetes</taxon>
        <taxon>Agaricomycetidae</taxon>
        <taxon>Agaricales</taxon>
        <taxon>Marasmiineae</taxon>
        <taxon>Marasmiaceae</taxon>
        <taxon>Marasmius</taxon>
    </lineage>
</organism>
<feature type="compositionally biased region" description="Basic and acidic residues" evidence="2">
    <location>
        <begin position="611"/>
        <end position="638"/>
    </location>
</feature>
<dbReference type="EMBL" id="JBBXMP010000015">
    <property type="protein sequence ID" value="KAL0068966.1"/>
    <property type="molecule type" value="Genomic_DNA"/>
</dbReference>
<evidence type="ECO:0000256" key="2">
    <source>
        <dbReference type="SAM" id="MobiDB-lite"/>
    </source>
</evidence>
<keyword evidence="1" id="KW-0862">Zinc</keyword>
<keyword evidence="1" id="KW-0863">Zinc-finger</keyword>
<dbReference type="PROSITE" id="PS50089">
    <property type="entry name" value="ZF_RING_2"/>
    <property type="match status" value="1"/>
</dbReference>
<proteinExistence type="predicted"/>
<sequence>MSFKHPEPNGSHYYEGHAKWLKEKANAAKVRDTGKPPNPEPTLFRAEMDVLEPDASSLWKPPKDFGMDDEDRTSSYETVVDCLEAVGVDGRALYHRVKVDIKDPDDKGWMGEECCSICHDEQFDTTKGCLLACTDKKKYYCDNCAAQARKHWADNQGRVPCPFCRQPSYFVSTRWIFVDDGARREAARKERRKKYEKMKKSKKRKQNALETVCSQLWIILQPKAKPLRVSLLDTVNMPSRARFYIPKDSDRTTFQEITSQVSDTDGEFFIAGNEIFSYPPWLSTLPIPPIPAEGDTLDPDRVGNVYAARRTTWFDRSRPYLPLLPRFDTLARTHPAFQSLAYQRGRFPMIETRPSTYKLDPEMTRQWDTLEKWLRTMVHRLWTVSNPHSGLMAGFQLWAFPAAYGYMSYTGNKREVQELATCARDTFFPLIAACTFFILVCQQRQETDPNFDWKWQISQYKMHGDNATCKVHAAWIHDLMGSFAGDLRAERIGAIFDPTDPAIIPFLRLFKPVKMPTILRWGTVTQIKEAPYREHVQTADEVDTASAQELNNRASVGKGTPVDSEQLETRSTVKQSSHSLDLAERIKDIPLDPVSGQMPGELIHDFLERRRAAQKEKEAEESHSARHTRLQREKEAENPRAPGKKGPRVWHWEKVTLGEGKDEYFRVRTLLTRGDADSKWSFYSPSQKVFNSWQNCWDVCSDLGDDPTFYEHEMDDDNGDVNNEGPHLDPDVGEGIIDAQSQRQISPMDVDCPELEEGELEEGETREGIPLSTLPATTPAVANTSALIRGVPELDEVEVTTELILRPKDVEAVELEFSHSMLSLAFTRYGFQDHSADSGTLLEVWKHCRSALGNGYFLDRPGSARFAETDPDITTVEQLLAFFGKLYNGVTTLNASFDLYFADSAIRIAPCKPFQVISRKIGENIWYELAEHGDRRALSLLIPDPSSVLQVFRENWGPKLVDVMLQLVQNGIEFHPVAPGPPMPATDHTKGPADSEPRLGYRPNTYKPDKGGGLHCAKAESYQGLHARSSAKKGETGYWGDALTEAEIDLICGVYYCATRWTTDQRVHKYENIHRSWFPRPNAFHSSSFNIGVWSKDAEKWYQHRLEECQEGCAVVSAGKWREGMMLTRHVRKIVTTSQNIAHSFLQARYPVQA</sequence>
<feature type="region of interest" description="Disordered" evidence="2">
    <location>
        <begin position="611"/>
        <end position="647"/>
    </location>
</feature>
<accession>A0ABR3A510</accession>
<evidence type="ECO:0000256" key="1">
    <source>
        <dbReference type="PROSITE-ProRule" id="PRU00175"/>
    </source>
</evidence>
<comment type="caution">
    <text evidence="4">The sequence shown here is derived from an EMBL/GenBank/DDBJ whole genome shotgun (WGS) entry which is preliminary data.</text>
</comment>
<evidence type="ECO:0000313" key="4">
    <source>
        <dbReference type="EMBL" id="KAL0068966.1"/>
    </source>
</evidence>
<feature type="domain" description="RING-type" evidence="3">
    <location>
        <begin position="115"/>
        <end position="165"/>
    </location>
</feature>
<reference evidence="4 5" key="1">
    <citation type="submission" date="2024-05" db="EMBL/GenBank/DDBJ databases">
        <title>A draft genome resource for the thread blight pathogen Marasmius tenuissimus strain MS-2.</title>
        <authorList>
            <person name="Yulfo-Soto G.E."/>
            <person name="Baruah I.K."/>
            <person name="Amoako-Attah I."/>
            <person name="Bukari Y."/>
            <person name="Meinhardt L.W."/>
            <person name="Bailey B.A."/>
            <person name="Cohen S.P."/>
        </authorList>
    </citation>
    <scope>NUCLEOTIDE SEQUENCE [LARGE SCALE GENOMIC DNA]</scope>
    <source>
        <strain evidence="4 5">MS-2</strain>
    </source>
</reference>